<accession>A0A6A6SNI4</accession>
<evidence type="ECO:0000256" key="1">
    <source>
        <dbReference type="SAM" id="MobiDB-lite"/>
    </source>
</evidence>
<dbReference type="AlphaFoldDB" id="A0A6A6SNI4"/>
<gene>
    <name evidence="2" type="ORF">K491DRAFT_762638</name>
</gene>
<protein>
    <submittedName>
        <fullName evidence="2">Uncharacterized protein</fullName>
    </submittedName>
</protein>
<dbReference type="EMBL" id="MU004508">
    <property type="protein sequence ID" value="KAF2649072.1"/>
    <property type="molecule type" value="Genomic_DNA"/>
</dbReference>
<reference evidence="2" key="1">
    <citation type="journal article" date="2020" name="Stud. Mycol.">
        <title>101 Dothideomycetes genomes: a test case for predicting lifestyles and emergence of pathogens.</title>
        <authorList>
            <person name="Haridas S."/>
            <person name="Albert R."/>
            <person name="Binder M."/>
            <person name="Bloem J."/>
            <person name="Labutti K."/>
            <person name="Salamov A."/>
            <person name="Andreopoulos B."/>
            <person name="Baker S."/>
            <person name="Barry K."/>
            <person name="Bills G."/>
            <person name="Bluhm B."/>
            <person name="Cannon C."/>
            <person name="Castanera R."/>
            <person name="Culley D."/>
            <person name="Daum C."/>
            <person name="Ezra D."/>
            <person name="Gonzalez J."/>
            <person name="Henrissat B."/>
            <person name="Kuo A."/>
            <person name="Liang C."/>
            <person name="Lipzen A."/>
            <person name="Lutzoni F."/>
            <person name="Magnuson J."/>
            <person name="Mondo S."/>
            <person name="Nolan M."/>
            <person name="Ohm R."/>
            <person name="Pangilinan J."/>
            <person name="Park H.-J."/>
            <person name="Ramirez L."/>
            <person name="Alfaro M."/>
            <person name="Sun H."/>
            <person name="Tritt A."/>
            <person name="Yoshinaga Y."/>
            <person name="Zwiers L.-H."/>
            <person name="Turgeon B."/>
            <person name="Goodwin S."/>
            <person name="Spatafora J."/>
            <person name="Crous P."/>
            <person name="Grigoriev I."/>
        </authorList>
    </citation>
    <scope>NUCLEOTIDE SEQUENCE</scope>
    <source>
        <strain evidence="2">CBS 122681</strain>
    </source>
</reference>
<organism evidence="2 3">
    <name type="scientific">Lophiostoma macrostomum CBS 122681</name>
    <dbReference type="NCBI Taxonomy" id="1314788"/>
    <lineage>
        <taxon>Eukaryota</taxon>
        <taxon>Fungi</taxon>
        <taxon>Dikarya</taxon>
        <taxon>Ascomycota</taxon>
        <taxon>Pezizomycotina</taxon>
        <taxon>Dothideomycetes</taxon>
        <taxon>Pleosporomycetidae</taxon>
        <taxon>Pleosporales</taxon>
        <taxon>Lophiostomataceae</taxon>
        <taxon>Lophiostoma</taxon>
    </lineage>
</organism>
<feature type="compositionally biased region" description="Polar residues" evidence="1">
    <location>
        <begin position="236"/>
        <end position="245"/>
    </location>
</feature>
<keyword evidence="3" id="KW-1185">Reference proteome</keyword>
<feature type="region of interest" description="Disordered" evidence="1">
    <location>
        <begin position="43"/>
        <end position="63"/>
    </location>
</feature>
<sequence>MSFFTLLENPFKPHLTLIGGVEAGGMHALYSWVQLAISDARRRAPREPEASRPMSTKCDSGGGDASATWTLHRTSETGAAIMIILCVVGDIAGRELAKLMTPTCTCRRRQSSNLISMRMLLVMTAGLNLDNPHTCAKEGTASPGRPKSSQLPPMVLGLGTSCPDDTWRGWRYRNTMDKVKSAFETNTQHRDRERWHACQTQHRLTASLCRGFHDLVEHGIVWAAHCFKILQGSDPWTSSSATQCSRRPPMIDGHL</sequence>
<proteinExistence type="predicted"/>
<feature type="region of interest" description="Disordered" evidence="1">
    <location>
        <begin position="236"/>
        <end position="255"/>
    </location>
</feature>
<dbReference type="Proteomes" id="UP000799324">
    <property type="component" value="Unassembled WGS sequence"/>
</dbReference>
<name>A0A6A6SNI4_9PLEO</name>
<evidence type="ECO:0000313" key="3">
    <source>
        <dbReference type="Proteomes" id="UP000799324"/>
    </source>
</evidence>
<evidence type="ECO:0000313" key="2">
    <source>
        <dbReference type="EMBL" id="KAF2649072.1"/>
    </source>
</evidence>